<evidence type="ECO:0000313" key="2">
    <source>
        <dbReference type="EMBL" id="KER05839.1"/>
    </source>
</evidence>
<comment type="caution">
    <text evidence="2">The sequence shown here is derived from an EMBL/GenBank/DDBJ whole genome shotgun (WGS) entry which is preliminary data.</text>
</comment>
<dbReference type="InterPro" id="IPR041120">
    <property type="entry name" value="PIN_9"/>
</dbReference>
<dbReference type="AlphaFoldDB" id="A0A081S4I6"/>
<dbReference type="SUPFAM" id="SSF88723">
    <property type="entry name" value="PIN domain-like"/>
    <property type="match status" value="1"/>
</dbReference>
<dbReference type="PATRIC" id="fig|1502292.3.peg.1361"/>
<evidence type="ECO:0000313" key="3">
    <source>
        <dbReference type="Proteomes" id="UP000028027"/>
    </source>
</evidence>
<proteinExistence type="predicted"/>
<dbReference type="Pfam" id="PF18477">
    <property type="entry name" value="PIN_9"/>
    <property type="match status" value="1"/>
</dbReference>
<organism evidence="2 3">
    <name type="scientific">Marine Group I thaumarchaeote SCGC AAA799-E16</name>
    <dbReference type="NCBI Taxonomy" id="1502292"/>
    <lineage>
        <taxon>Archaea</taxon>
        <taxon>Nitrososphaerota</taxon>
        <taxon>Marine Group I</taxon>
    </lineage>
</organism>
<protein>
    <submittedName>
        <fullName evidence="2">Putative ribonuclease VapC4 protein</fullName>
    </submittedName>
</protein>
<dbReference type="EMBL" id="JNVL01000025">
    <property type="protein sequence ID" value="KER05839.1"/>
    <property type="molecule type" value="Genomic_DNA"/>
</dbReference>
<sequence length="122" mass="13713">MVEVICDTSFLINLATRRIKNIDSLDVEIGTISFVVPEVVKTELLKLHTIPEKKHDVEKTLDFIKNLKTIQLSGSFADKELLEFAKSNKSIIGTMDKELKKQIKHVGGSILSFSNDKIILES</sequence>
<dbReference type="Gene3D" id="3.40.50.1010">
    <property type="entry name" value="5'-nuclease"/>
    <property type="match status" value="1"/>
</dbReference>
<accession>A0A081S4I6</accession>
<evidence type="ECO:0000259" key="1">
    <source>
        <dbReference type="Pfam" id="PF18477"/>
    </source>
</evidence>
<dbReference type="Proteomes" id="UP000028027">
    <property type="component" value="Unassembled WGS sequence"/>
</dbReference>
<keyword evidence="3" id="KW-1185">Reference proteome</keyword>
<name>A0A081S4I6_9ARCH</name>
<reference evidence="2 3" key="1">
    <citation type="submission" date="2014-06" db="EMBL/GenBank/DDBJ databases">
        <authorList>
            <person name="Ngugi D.K."/>
            <person name="Blom J."/>
            <person name="Alam I."/>
            <person name="Rashid M."/>
            <person name="Ba Alawi W."/>
            <person name="Zhang G."/>
            <person name="Hikmawan T."/>
            <person name="Guan Y."/>
            <person name="Antunes A."/>
            <person name="Siam R."/>
            <person name="Eldorry H."/>
            <person name="Bajic V."/>
            <person name="Stingl U."/>
        </authorList>
    </citation>
    <scope>NUCLEOTIDE SEQUENCE [LARGE SCALE GENOMIC DNA]</scope>
    <source>
        <strain evidence="2">SCGC AAA799-E16</strain>
    </source>
</reference>
<feature type="domain" description="VapC9 PIN-like" evidence="1">
    <location>
        <begin position="4"/>
        <end position="111"/>
    </location>
</feature>
<gene>
    <name evidence="2" type="primary">vapC4</name>
    <name evidence="2" type="ORF">AAA799E16_01464</name>
</gene>
<dbReference type="InterPro" id="IPR029060">
    <property type="entry name" value="PIN-like_dom_sf"/>
</dbReference>